<keyword evidence="3" id="KW-1185">Reference proteome</keyword>
<feature type="transmembrane region" description="Helical" evidence="1">
    <location>
        <begin position="28"/>
        <end position="47"/>
    </location>
</feature>
<keyword evidence="1" id="KW-0472">Membrane</keyword>
<proteinExistence type="predicted"/>
<protein>
    <recommendedName>
        <fullName evidence="4">EpsG family protein</fullName>
    </recommendedName>
</protein>
<feature type="transmembrane region" description="Helical" evidence="1">
    <location>
        <begin position="98"/>
        <end position="119"/>
    </location>
</feature>
<keyword evidence="1" id="KW-0812">Transmembrane</keyword>
<evidence type="ECO:0008006" key="4">
    <source>
        <dbReference type="Google" id="ProtNLM"/>
    </source>
</evidence>
<feature type="transmembrane region" description="Helical" evidence="1">
    <location>
        <begin position="126"/>
        <end position="142"/>
    </location>
</feature>
<evidence type="ECO:0000313" key="2">
    <source>
        <dbReference type="EMBL" id="AQU80219.1"/>
    </source>
</evidence>
<dbReference type="EMBL" id="CP019401">
    <property type="protein sequence ID" value="AQU80219.1"/>
    <property type="molecule type" value="Genomic_DNA"/>
</dbReference>
<evidence type="ECO:0000313" key="3">
    <source>
        <dbReference type="Proteomes" id="UP000189661"/>
    </source>
</evidence>
<dbReference type="Pfam" id="PF14897">
    <property type="entry name" value="EpsG"/>
    <property type="match status" value="1"/>
</dbReference>
<gene>
    <name evidence="2" type="ORF">AJGP001_13460</name>
</gene>
<dbReference type="InterPro" id="IPR049458">
    <property type="entry name" value="EpsG-like"/>
</dbReference>
<sequence>MWFYILLFSFCIFLLILNNFIKMNHKKIFEITSLIILCLISGTRYYLGGSDYYIYETVFNGLPTLKDFIINFAHIHNYYPTYGFESGYLFINSLIKTLGLNFFGFTLINSIFFYTCLYIGFKKYSFNFNLLIIVFLYKVFFYNTFISMRQSITLAIFFLAIKYIEEKKL</sequence>
<accession>A0ABN4XTQ8</accession>
<dbReference type="Proteomes" id="UP000189661">
    <property type="component" value="Chromosome"/>
</dbReference>
<evidence type="ECO:0000256" key="1">
    <source>
        <dbReference type="SAM" id="Phobius"/>
    </source>
</evidence>
<reference evidence="2 3" key="1">
    <citation type="submission" date="2017-01" db="EMBL/GenBank/DDBJ databases">
        <title>Planococcus faecalis genome complete sequence.</title>
        <authorList>
            <person name="Lee P.C."/>
        </authorList>
    </citation>
    <scope>NUCLEOTIDE SEQUENCE [LARGE SCALE GENOMIC DNA]</scope>
    <source>
        <strain evidence="2 3">AJ003</strain>
    </source>
</reference>
<name>A0ABN4XTQ8_9BACL</name>
<feature type="transmembrane region" description="Helical" evidence="1">
    <location>
        <begin position="6"/>
        <end position="21"/>
    </location>
</feature>
<organism evidence="2 3">
    <name type="scientific">Planococcus faecalis</name>
    <dbReference type="NCBI Taxonomy" id="1598147"/>
    <lineage>
        <taxon>Bacteria</taxon>
        <taxon>Bacillati</taxon>
        <taxon>Bacillota</taxon>
        <taxon>Bacilli</taxon>
        <taxon>Bacillales</taxon>
        <taxon>Caryophanaceae</taxon>
        <taxon>Planococcus</taxon>
    </lineage>
</organism>
<keyword evidence="1" id="KW-1133">Transmembrane helix</keyword>